<evidence type="ECO:0000313" key="7">
    <source>
        <dbReference type="Proteomes" id="UP000192840"/>
    </source>
</evidence>
<evidence type="ECO:0000313" key="6">
    <source>
        <dbReference type="EMBL" id="SMC95796.1"/>
    </source>
</evidence>
<dbReference type="PROSITE" id="PS51063">
    <property type="entry name" value="HTH_CRP_2"/>
    <property type="match status" value="1"/>
</dbReference>
<dbReference type="SUPFAM" id="SSF51206">
    <property type="entry name" value="cAMP-binding domain-like"/>
    <property type="match status" value="1"/>
</dbReference>
<evidence type="ECO:0000259" key="5">
    <source>
        <dbReference type="PROSITE" id="PS51063"/>
    </source>
</evidence>
<dbReference type="GO" id="GO:0005829">
    <property type="term" value="C:cytosol"/>
    <property type="evidence" value="ECO:0007669"/>
    <property type="project" value="TreeGrafter"/>
</dbReference>
<dbReference type="OrthoDB" id="892842at2"/>
<dbReference type="PANTHER" id="PTHR24567:SF74">
    <property type="entry name" value="HTH-TYPE TRANSCRIPTIONAL REGULATOR ARCR"/>
    <property type="match status" value="1"/>
</dbReference>
<dbReference type="InterPro" id="IPR050397">
    <property type="entry name" value="Env_Response_Regulators"/>
</dbReference>
<dbReference type="InterPro" id="IPR012318">
    <property type="entry name" value="HTH_CRP"/>
</dbReference>
<dbReference type="PROSITE" id="PS50042">
    <property type="entry name" value="CNMP_BINDING_3"/>
    <property type="match status" value="1"/>
</dbReference>
<proteinExistence type="predicted"/>
<protein>
    <submittedName>
        <fullName evidence="6">Transcriptional regulator, Crp/Fnr family</fullName>
    </submittedName>
</protein>
<dbReference type="FunFam" id="1.10.10.10:FF:000019">
    <property type="entry name" value="Crp/Fnr family transcriptional regulator"/>
    <property type="match status" value="1"/>
</dbReference>
<organism evidence="6 7">
    <name type="scientific">Lentzea albidocapillata</name>
    <dbReference type="NCBI Taxonomy" id="40571"/>
    <lineage>
        <taxon>Bacteria</taxon>
        <taxon>Bacillati</taxon>
        <taxon>Actinomycetota</taxon>
        <taxon>Actinomycetes</taxon>
        <taxon>Pseudonocardiales</taxon>
        <taxon>Pseudonocardiaceae</taxon>
        <taxon>Lentzea</taxon>
    </lineage>
</organism>
<dbReference type="EMBL" id="FWYC01000007">
    <property type="protein sequence ID" value="SMC95796.1"/>
    <property type="molecule type" value="Genomic_DNA"/>
</dbReference>
<dbReference type="PANTHER" id="PTHR24567">
    <property type="entry name" value="CRP FAMILY TRANSCRIPTIONAL REGULATORY PROTEIN"/>
    <property type="match status" value="1"/>
</dbReference>
<feature type="domain" description="Cyclic nucleotide-binding" evidence="4">
    <location>
        <begin position="25"/>
        <end position="124"/>
    </location>
</feature>
<dbReference type="InterPro" id="IPR036390">
    <property type="entry name" value="WH_DNA-bd_sf"/>
</dbReference>
<name>A0A1W2DFP2_9PSEU</name>
<evidence type="ECO:0000256" key="3">
    <source>
        <dbReference type="ARBA" id="ARBA00023163"/>
    </source>
</evidence>
<dbReference type="SMART" id="SM00419">
    <property type="entry name" value="HTH_CRP"/>
    <property type="match status" value="1"/>
</dbReference>
<evidence type="ECO:0000256" key="2">
    <source>
        <dbReference type="ARBA" id="ARBA00023125"/>
    </source>
</evidence>
<gene>
    <name evidence="6" type="ORF">SAMN05660733_02923</name>
</gene>
<dbReference type="Gene3D" id="1.10.10.10">
    <property type="entry name" value="Winged helix-like DNA-binding domain superfamily/Winged helix DNA-binding domain"/>
    <property type="match status" value="1"/>
</dbReference>
<dbReference type="InterPro" id="IPR036388">
    <property type="entry name" value="WH-like_DNA-bd_sf"/>
</dbReference>
<dbReference type="SUPFAM" id="SSF46785">
    <property type="entry name" value="Winged helix' DNA-binding domain"/>
    <property type="match status" value="1"/>
</dbReference>
<dbReference type="Gene3D" id="2.60.120.10">
    <property type="entry name" value="Jelly Rolls"/>
    <property type="match status" value="1"/>
</dbReference>
<reference evidence="7" key="1">
    <citation type="submission" date="2017-04" db="EMBL/GenBank/DDBJ databases">
        <authorList>
            <person name="Varghese N."/>
            <person name="Submissions S."/>
        </authorList>
    </citation>
    <scope>NUCLEOTIDE SEQUENCE [LARGE SCALE GENOMIC DNA]</scope>
    <source>
        <strain evidence="7">DSM 44073</strain>
    </source>
</reference>
<accession>A0A1W2DFP2</accession>
<evidence type="ECO:0000259" key="4">
    <source>
        <dbReference type="PROSITE" id="PS50042"/>
    </source>
</evidence>
<dbReference type="eggNOG" id="COG0664">
    <property type="taxonomic scope" value="Bacteria"/>
</dbReference>
<dbReference type="PRINTS" id="PR00103">
    <property type="entry name" value="CAMPKINASE"/>
</dbReference>
<dbReference type="SMART" id="SM00100">
    <property type="entry name" value="cNMP"/>
    <property type="match status" value="1"/>
</dbReference>
<feature type="domain" description="HTH crp-type" evidence="5">
    <location>
        <begin position="138"/>
        <end position="211"/>
    </location>
</feature>
<keyword evidence="3" id="KW-0804">Transcription</keyword>
<dbReference type="AlphaFoldDB" id="A0A1W2DFP2"/>
<dbReference type="InterPro" id="IPR018490">
    <property type="entry name" value="cNMP-bd_dom_sf"/>
</dbReference>
<keyword evidence="2" id="KW-0238">DNA-binding</keyword>
<dbReference type="STRING" id="40571.SAMN05660733_02923"/>
<dbReference type="Pfam" id="PF00027">
    <property type="entry name" value="cNMP_binding"/>
    <property type="match status" value="1"/>
</dbReference>
<keyword evidence="1" id="KW-0805">Transcription regulation</keyword>
<dbReference type="Pfam" id="PF13545">
    <property type="entry name" value="HTH_Crp_2"/>
    <property type="match status" value="1"/>
</dbReference>
<dbReference type="Proteomes" id="UP000192840">
    <property type="component" value="Unassembled WGS sequence"/>
</dbReference>
<dbReference type="InterPro" id="IPR014710">
    <property type="entry name" value="RmlC-like_jellyroll"/>
</dbReference>
<evidence type="ECO:0000256" key="1">
    <source>
        <dbReference type="ARBA" id="ARBA00023015"/>
    </source>
</evidence>
<dbReference type="GO" id="GO:0003700">
    <property type="term" value="F:DNA-binding transcription factor activity"/>
    <property type="evidence" value="ECO:0007669"/>
    <property type="project" value="TreeGrafter"/>
</dbReference>
<keyword evidence="7" id="KW-1185">Reference proteome</keyword>
<dbReference type="RefSeq" id="WP_030477423.1">
    <property type="nucleotide sequence ID" value="NZ_FWYC01000007.1"/>
</dbReference>
<dbReference type="CDD" id="cd00038">
    <property type="entry name" value="CAP_ED"/>
    <property type="match status" value="1"/>
</dbReference>
<dbReference type="InterPro" id="IPR000595">
    <property type="entry name" value="cNMP-bd_dom"/>
</dbReference>
<dbReference type="GO" id="GO:0003677">
    <property type="term" value="F:DNA binding"/>
    <property type="evidence" value="ECO:0007669"/>
    <property type="project" value="UniProtKB-KW"/>
</dbReference>
<sequence>MSIVVPKADPVLAELAASVGEQGSFSCGQRIFTQGDAGHQLYIIQSGMVKIGRCTADGREHLLSICGPADMFGELSVFDPGPRASTATAVTNVSAVSVGRTALRKRINAHPELGEYMLRVVARRVRRSNNMVGDAIFADVPRRVARVLLELAMRFGESGRSGMQLDHELSQEEIAQYIGARRESVNKVLSNFARRGWLEVGHKSVLIRDPARLARLAR</sequence>